<keyword evidence="1" id="KW-0472">Membrane</keyword>
<dbReference type="NCBIfam" id="NF041766">
    <property type="entry name" value="choice_anch_U"/>
    <property type="match status" value="1"/>
</dbReference>
<dbReference type="InterPro" id="IPR053784">
    <property type="entry name" value="Choice_anch_U_dom"/>
</dbReference>
<evidence type="ECO:0000256" key="1">
    <source>
        <dbReference type="SAM" id="Phobius"/>
    </source>
</evidence>
<feature type="domain" description="Ubiquitin-like" evidence="2">
    <location>
        <begin position="1"/>
        <end position="76"/>
    </location>
</feature>
<evidence type="ECO:0000259" key="2">
    <source>
        <dbReference type="PROSITE" id="PS50053"/>
    </source>
</evidence>
<gene>
    <name evidence="3" type="ORF">SAMN05192589_11217</name>
</gene>
<dbReference type="PANTHER" id="PTHR10666">
    <property type="entry name" value="UBIQUITIN"/>
    <property type="match status" value="1"/>
</dbReference>
<dbReference type="Proteomes" id="UP000198781">
    <property type="component" value="Unassembled WGS sequence"/>
</dbReference>
<dbReference type="InterPro" id="IPR050158">
    <property type="entry name" value="Ubiquitin_ubiquitin-like"/>
</dbReference>
<dbReference type="Pfam" id="PF18203">
    <property type="entry name" value="IPTL-CTERM"/>
    <property type="match status" value="1"/>
</dbReference>
<dbReference type="SUPFAM" id="SSF54236">
    <property type="entry name" value="Ubiquitin-like"/>
    <property type="match status" value="1"/>
</dbReference>
<feature type="transmembrane region" description="Helical" evidence="1">
    <location>
        <begin position="223"/>
        <end position="240"/>
    </location>
</feature>
<dbReference type="PROSITE" id="PS00299">
    <property type="entry name" value="UBIQUITIN_1"/>
    <property type="match status" value="1"/>
</dbReference>
<protein>
    <submittedName>
        <fullName evidence="3">IPTL-CTERM protein sorting domain-containing protein</fullName>
    </submittedName>
</protein>
<dbReference type="CDD" id="cd01803">
    <property type="entry name" value="Ubl_ubiquitin"/>
    <property type="match status" value="1"/>
</dbReference>
<dbReference type="SMART" id="SM00213">
    <property type="entry name" value="UBQ"/>
    <property type="match status" value="1"/>
</dbReference>
<dbReference type="InterPro" id="IPR029071">
    <property type="entry name" value="Ubiquitin-like_domsf"/>
</dbReference>
<keyword evidence="1" id="KW-0812">Transmembrane</keyword>
<keyword evidence="1" id="KW-1133">Transmembrane helix</keyword>
<organism evidence="3 4">
    <name type="scientific">Paracidovorax valerianellae</name>
    <dbReference type="NCBI Taxonomy" id="187868"/>
    <lineage>
        <taxon>Bacteria</taxon>
        <taxon>Pseudomonadati</taxon>
        <taxon>Pseudomonadota</taxon>
        <taxon>Betaproteobacteria</taxon>
        <taxon>Burkholderiales</taxon>
        <taxon>Comamonadaceae</taxon>
        <taxon>Paracidovorax</taxon>
    </lineage>
</organism>
<dbReference type="PROSITE" id="PS50053">
    <property type="entry name" value="UBIQUITIN_2"/>
    <property type="match status" value="1"/>
</dbReference>
<dbReference type="PRINTS" id="PR00348">
    <property type="entry name" value="UBIQUITIN"/>
</dbReference>
<dbReference type="FunFam" id="3.10.20.90:FF:000387">
    <property type="entry name" value="Polyubiquitin"/>
    <property type="match status" value="1"/>
</dbReference>
<reference evidence="3 4" key="1">
    <citation type="submission" date="2016-10" db="EMBL/GenBank/DDBJ databases">
        <authorList>
            <person name="de Groot N.N."/>
        </authorList>
    </citation>
    <scope>NUCLEOTIDE SEQUENCE [LARGE SCALE GENOMIC DNA]</scope>
    <source>
        <strain evidence="3 4">DSM 16619</strain>
    </source>
</reference>
<dbReference type="EMBL" id="FMZC01000012">
    <property type="protein sequence ID" value="SDE08078.1"/>
    <property type="molecule type" value="Genomic_DNA"/>
</dbReference>
<dbReference type="NCBIfam" id="TIGR04174">
    <property type="entry name" value="IPTL_CTERM"/>
    <property type="match status" value="1"/>
</dbReference>
<keyword evidence="4" id="KW-1185">Reference proteome</keyword>
<dbReference type="InterPro" id="IPR000626">
    <property type="entry name" value="Ubiquitin-like_dom"/>
</dbReference>
<dbReference type="InterPro" id="IPR019954">
    <property type="entry name" value="Ubiquitin_CS"/>
</dbReference>
<dbReference type="InterPro" id="IPR019956">
    <property type="entry name" value="Ubiquitin_dom"/>
</dbReference>
<evidence type="ECO:0000313" key="4">
    <source>
        <dbReference type="Proteomes" id="UP000198781"/>
    </source>
</evidence>
<accession>A0A1G6ZZH4</accession>
<dbReference type="Pfam" id="PF00240">
    <property type="entry name" value="ubiquitin"/>
    <property type="match status" value="1"/>
</dbReference>
<evidence type="ECO:0000313" key="3">
    <source>
        <dbReference type="EMBL" id="SDE08078.1"/>
    </source>
</evidence>
<dbReference type="Gene3D" id="3.10.20.90">
    <property type="entry name" value="Phosphatidylinositol 3-kinase Catalytic Subunit, Chain A, domain 1"/>
    <property type="match status" value="1"/>
</dbReference>
<proteinExistence type="predicted"/>
<sequence length="246" mass="26024">MQIFVKTLTGKTISLDVEPSDSIENVKAKIQDKEGIPPEQQRLIFAGKRLEDGRTLSDYNIQKESTLHLMLLLPGVEDEFTGASPSGAGQITASLTGVAGCTFDTAQTAFEVPANGPAGAQFPQGVFRFRATTCAGRITVTLKYPQALAAGSRFMKYGPRTAGAAQSEWFEWPGAQINGDTVIFEIEDNGPGDSDPATGTLSDPGGPAVMAAPPVSAAAIPTLSQMGLAMLTALFALFAWRRQRVS</sequence>
<dbReference type="OrthoDB" id="6064834at2"/>
<name>A0A1G6ZZH4_9BURK</name>
<dbReference type="STRING" id="187868.SAMN05192589_11217"/>
<dbReference type="InterPro" id="IPR026442">
    <property type="entry name" value="IPTL_CTERM"/>
</dbReference>
<dbReference type="AlphaFoldDB" id="A0A1G6ZZH4"/>